<dbReference type="AlphaFoldDB" id="A0A7C4EU22"/>
<dbReference type="Pfam" id="PF02653">
    <property type="entry name" value="BPD_transp_2"/>
    <property type="match status" value="1"/>
</dbReference>
<dbReference type="PANTHER" id="PTHR30482">
    <property type="entry name" value="HIGH-AFFINITY BRANCHED-CHAIN AMINO ACID TRANSPORT SYSTEM PERMEASE"/>
    <property type="match status" value="1"/>
</dbReference>
<dbReference type="PANTHER" id="PTHR30482:SF5">
    <property type="entry name" value="ABC TRANSPORTER PERMEASE PROTEIN"/>
    <property type="match status" value="1"/>
</dbReference>
<keyword evidence="5 6" id="KW-0472">Membrane</keyword>
<dbReference type="CDD" id="cd06581">
    <property type="entry name" value="TM_PBP1_LivM_like"/>
    <property type="match status" value="1"/>
</dbReference>
<keyword evidence="2" id="KW-1003">Cell membrane</keyword>
<comment type="subcellular location">
    <subcellularLocation>
        <location evidence="1">Cell membrane</location>
        <topology evidence="1">Multi-pass membrane protein</topology>
    </subcellularLocation>
</comment>
<accession>A0A7C4EU22</accession>
<feature type="transmembrane region" description="Helical" evidence="6">
    <location>
        <begin position="309"/>
        <end position="331"/>
    </location>
</feature>
<dbReference type="InterPro" id="IPR001851">
    <property type="entry name" value="ABC_transp_permease"/>
</dbReference>
<name>A0A7C4EU22_9BACT</name>
<reference evidence="7" key="1">
    <citation type="journal article" date="2020" name="mSystems">
        <title>Genome- and Community-Level Interaction Insights into Carbon Utilization and Element Cycling Functions of Hydrothermarchaeota in Hydrothermal Sediment.</title>
        <authorList>
            <person name="Zhou Z."/>
            <person name="Liu Y."/>
            <person name="Xu W."/>
            <person name="Pan J."/>
            <person name="Luo Z.H."/>
            <person name="Li M."/>
        </authorList>
    </citation>
    <scope>NUCLEOTIDE SEQUENCE [LARGE SCALE GENOMIC DNA]</scope>
    <source>
        <strain evidence="7">SpSt-769</strain>
    </source>
</reference>
<feature type="transmembrane region" description="Helical" evidence="6">
    <location>
        <begin position="171"/>
        <end position="190"/>
    </location>
</feature>
<protein>
    <submittedName>
        <fullName evidence="7">Branched-chain amino acid ABC transporter permease</fullName>
    </submittedName>
</protein>
<feature type="transmembrane region" description="Helical" evidence="6">
    <location>
        <begin position="246"/>
        <end position="263"/>
    </location>
</feature>
<comment type="caution">
    <text evidence="7">The sequence shown here is derived from an EMBL/GenBank/DDBJ whole genome shotgun (WGS) entry which is preliminary data.</text>
</comment>
<feature type="transmembrane region" description="Helical" evidence="6">
    <location>
        <begin position="20"/>
        <end position="39"/>
    </location>
</feature>
<evidence type="ECO:0000256" key="2">
    <source>
        <dbReference type="ARBA" id="ARBA00022475"/>
    </source>
</evidence>
<evidence type="ECO:0000256" key="1">
    <source>
        <dbReference type="ARBA" id="ARBA00004651"/>
    </source>
</evidence>
<gene>
    <name evidence="7" type="ORF">ENV54_07625</name>
</gene>
<evidence type="ECO:0000256" key="4">
    <source>
        <dbReference type="ARBA" id="ARBA00022989"/>
    </source>
</evidence>
<evidence type="ECO:0000313" key="7">
    <source>
        <dbReference type="EMBL" id="HGH61150.1"/>
    </source>
</evidence>
<evidence type="ECO:0000256" key="3">
    <source>
        <dbReference type="ARBA" id="ARBA00022692"/>
    </source>
</evidence>
<evidence type="ECO:0000256" key="5">
    <source>
        <dbReference type="ARBA" id="ARBA00023136"/>
    </source>
</evidence>
<sequence>MSHKIFTTYSDELALLPNLWVKFWLAVLAALLVFCPYVLSQYQLSILNEMSIAVIGAVGLNLLIGFTGQISLGHAAFLAIGAYSSALLTGHFQLPFVLSLPLSGIIAAILGMIVGIPALRLKGLYLALGTLAFGFIVEYVLFHWDVTKGDLGMSVQHIQLGSYTIKTQAQYFYVLTALSALCVLCAKNIVRSKIGRSFKAIRDRDIAAEAMGIPLAKYKIMAFGLSSFYAGLAGCLFAHYQRWIVPGSFDISVSIAFIAMIVLGGMGTILGSVLGAVFITGIPHFIVYVTDSLKDTYPSLTGLIVDFKLGIFSLIVVLALLFEPYGLVGIYKRVKTYWTTWPFRY</sequence>
<feature type="transmembrane region" description="Helical" evidence="6">
    <location>
        <begin position="123"/>
        <end position="144"/>
    </location>
</feature>
<organism evidence="7">
    <name type="scientific">Desulfomonile tiedjei</name>
    <dbReference type="NCBI Taxonomy" id="2358"/>
    <lineage>
        <taxon>Bacteria</taxon>
        <taxon>Pseudomonadati</taxon>
        <taxon>Thermodesulfobacteriota</taxon>
        <taxon>Desulfomonilia</taxon>
        <taxon>Desulfomonilales</taxon>
        <taxon>Desulfomonilaceae</taxon>
        <taxon>Desulfomonile</taxon>
    </lineage>
</organism>
<keyword evidence="3 6" id="KW-0812">Transmembrane</keyword>
<feature type="transmembrane region" description="Helical" evidence="6">
    <location>
        <begin position="220"/>
        <end position="240"/>
    </location>
</feature>
<dbReference type="GO" id="GO:0015658">
    <property type="term" value="F:branched-chain amino acid transmembrane transporter activity"/>
    <property type="evidence" value="ECO:0007669"/>
    <property type="project" value="InterPro"/>
</dbReference>
<proteinExistence type="predicted"/>
<feature type="transmembrane region" description="Helical" evidence="6">
    <location>
        <begin position="270"/>
        <end position="289"/>
    </location>
</feature>
<feature type="transmembrane region" description="Helical" evidence="6">
    <location>
        <begin position="51"/>
        <end position="72"/>
    </location>
</feature>
<feature type="transmembrane region" description="Helical" evidence="6">
    <location>
        <begin position="92"/>
        <end position="116"/>
    </location>
</feature>
<keyword evidence="4 6" id="KW-1133">Transmembrane helix</keyword>
<dbReference type="GO" id="GO:0005886">
    <property type="term" value="C:plasma membrane"/>
    <property type="evidence" value="ECO:0007669"/>
    <property type="project" value="UniProtKB-SubCell"/>
</dbReference>
<dbReference type="InterPro" id="IPR043428">
    <property type="entry name" value="LivM-like"/>
</dbReference>
<dbReference type="EMBL" id="DTGT01000239">
    <property type="protein sequence ID" value="HGH61150.1"/>
    <property type="molecule type" value="Genomic_DNA"/>
</dbReference>
<evidence type="ECO:0000256" key="6">
    <source>
        <dbReference type="SAM" id="Phobius"/>
    </source>
</evidence>